<evidence type="ECO:0000313" key="2">
    <source>
        <dbReference type="EMBL" id="HIS94007.1"/>
    </source>
</evidence>
<name>A0A9D1G2X7_9FIRM</name>
<gene>
    <name evidence="2" type="ORF">IAA84_13430</name>
</gene>
<sequence>MYAQLCENPIRTPYESLPDLERFLPGSLTEEALEQALNNVKFIRYLAYLPYDLALSEEAIANSQAAALLLAATNELSHTPSQPEGMPPALYETGYAAASSSNIASFNWFTDGVLLTGLEHFMLDEADYNLPTLGHRRWILSPQLQYTGFGLANSASGISYVVMHVMDFSGEDADYGHVAWPSAGAFPAEYMSAGMPWSVSLQPESYNLEASSPTVTLKEQNSGAVFAFALPSSEIEAQYFAISREAYGEGACIIFRPDLAAAGLAGYEQNQIWQVSIDGLVAVDGATASLEYTVEIISLEPIEPAAVEIEPQTLALKVGETAAVEGIAVPSWADDTSVRYESSDPAIAAVDANGRVTAISAGECEISAIAANGLSDICTVSVDE</sequence>
<dbReference type="Proteomes" id="UP000824140">
    <property type="component" value="Unassembled WGS sequence"/>
</dbReference>
<dbReference type="InterPro" id="IPR008964">
    <property type="entry name" value="Invasin/intimin_cell_adhesion"/>
</dbReference>
<comment type="caution">
    <text evidence="2">The sequence shown here is derived from an EMBL/GenBank/DDBJ whole genome shotgun (WGS) entry which is preliminary data.</text>
</comment>
<organism evidence="2 3">
    <name type="scientific">Candidatus Alectryocaccomicrobium excrementavium</name>
    <dbReference type="NCBI Taxonomy" id="2840668"/>
    <lineage>
        <taxon>Bacteria</taxon>
        <taxon>Bacillati</taxon>
        <taxon>Bacillota</taxon>
        <taxon>Clostridia</taxon>
        <taxon>Candidatus Alectryocaccomicrobium</taxon>
    </lineage>
</organism>
<protein>
    <submittedName>
        <fullName evidence="2">Ig-like domain-containing protein</fullName>
    </submittedName>
</protein>
<dbReference type="Pfam" id="PF02368">
    <property type="entry name" value="Big_2"/>
    <property type="match status" value="1"/>
</dbReference>
<reference evidence="2" key="2">
    <citation type="journal article" date="2021" name="PeerJ">
        <title>Extensive microbial diversity within the chicken gut microbiome revealed by metagenomics and culture.</title>
        <authorList>
            <person name="Gilroy R."/>
            <person name="Ravi A."/>
            <person name="Getino M."/>
            <person name="Pursley I."/>
            <person name="Horton D.L."/>
            <person name="Alikhan N.F."/>
            <person name="Baker D."/>
            <person name="Gharbi K."/>
            <person name="Hall N."/>
            <person name="Watson M."/>
            <person name="Adriaenssens E.M."/>
            <person name="Foster-Nyarko E."/>
            <person name="Jarju S."/>
            <person name="Secka A."/>
            <person name="Antonio M."/>
            <person name="Oren A."/>
            <person name="Chaudhuri R.R."/>
            <person name="La Ragione R."/>
            <person name="Hildebrand F."/>
            <person name="Pallen M.J."/>
        </authorList>
    </citation>
    <scope>NUCLEOTIDE SEQUENCE</scope>
    <source>
        <strain evidence="2">13766</strain>
    </source>
</reference>
<dbReference type="EMBL" id="DVJN01000256">
    <property type="protein sequence ID" value="HIS94007.1"/>
    <property type="molecule type" value="Genomic_DNA"/>
</dbReference>
<dbReference type="InterPro" id="IPR003343">
    <property type="entry name" value="Big_2"/>
</dbReference>
<dbReference type="Pfam" id="PF00188">
    <property type="entry name" value="CAP"/>
    <property type="match status" value="1"/>
</dbReference>
<accession>A0A9D1G2X7</accession>
<feature type="domain" description="BIG2" evidence="1">
    <location>
        <begin position="303"/>
        <end position="380"/>
    </location>
</feature>
<dbReference type="AlphaFoldDB" id="A0A9D1G2X7"/>
<dbReference type="InterPro" id="IPR014044">
    <property type="entry name" value="CAP_dom"/>
</dbReference>
<reference evidence="2" key="1">
    <citation type="submission" date="2020-10" db="EMBL/GenBank/DDBJ databases">
        <authorList>
            <person name="Gilroy R."/>
        </authorList>
    </citation>
    <scope>NUCLEOTIDE SEQUENCE</scope>
    <source>
        <strain evidence="2">13766</strain>
    </source>
</reference>
<evidence type="ECO:0000259" key="1">
    <source>
        <dbReference type="SMART" id="SM00635"/>
    </source>
</evidence>
<evidence type="ECO:0000313" key="3">
    <source>
        <dbReference type="Proteomes" id="UP000824140"/>
    </source>
</evidence>
<dbReference type="SMART" id="SM00635">
    <property type="entry name" value="BID_2"/>
    <property type="match status" value="1"/>
</dbReference>
<proteinExistence type="predicted"/>
<dbReference type="InterPro" id="IPR035940">
    <property type="entry name" value="CAP_sf"/>
</dbReference>
<dbReference type="SUPFAM" id="SSF49373">
    <property type="entry name" value="Invasin/intimin cell-adhesion fragments"/>
    <property type="match status" value="1"/>
</dbReference>
<dbReference type="Gene3D" id="2.60.40.1080">
    <property type="match status" value="1"/>
</dbReference>
<dbReference type="Gene3D" id="3.40.33.10">
    <property type="entry name" value="CAP"/>
    <property type="match status" value="1"/>
</dbReference>